<dbReference type="AlphaFoldDB" id="Q161X2"/>
<organism evidence="1 2">
    <name type="scientific">Roseobacter denitrificans (strain ATCC 33942 / OCh 114)</name>
    <name type="common">Erythrobacter sp. (strain OCh 114)</name>
    <name type="synonym">Roseobacter denitrificans</name>
    <dbReference type="NCBI Taxonomy" id="375451"/>
    <lineage>
        <taxon>Bacteria</taxon>
        <taxon>Pseudomonadati</taxon>
        <taxon>Pseudomonadota</taxon>
        <taxon>Alphaproteobacteria</taxon>
        <taxon>Rhodobacterales</taxon>
        <taxon>Roseobacteraceae</taxon>
        <taxon>Roseobacter</taxon>
    </lineage>
</organism>
<gene>
    <name evidence="1" type="ordered locus">RD1_3752</name>
</gene>
<dbReference type="EMBL" id="CP000362">
    <property type="protein sequence ID" value="ABG33221.1"/>
    <property type="molecule type" value="Genomic_DNA"/>
</dbReference>
<protein>
    <submittedName>
        <fullName evidence="1">Uncharacterized protein</fullName>
    </submittedName>
</protein>
<evidence type="ECO:0000313" key="1">
    <source>
        <dbReference type="EMBL" id="ABG33221.1"/>
    </source>
</evidence>
<sequence>MAARLVPDRSERQFRKASNAHVVRLSALRMAH</sequence>
<dbReference type="KEGG" id="rde:RD1_3752"/>
<dbReference type="HOGENOM" id="CLU_3391127_0_0_5"/>
<dbReference type="Proteomes" id="UP000007029">
    <property type="component" value="Chromosome"/>
</dbReference>
<name>Q161X2_ROSDO</name>
<accession>Q161X2</accession>
<proteinExistence type="predicted"/>
<dbReference type="STRING" id="375451.RD1_3752"/>
<evidence type="ECO:0000313" key="2">
    <source>
        <dbReference type="Proteomes" id="UP000007029"/>
    </source>
</evidence>
<keyword evidence="2" id="KW-1185">Reference proteome</keyword>
<reference evidence="1 2" key="1">
    <citation type="journal article" date="2007" name="J. Bacteriol.">
        <title>The complete genome sequence of Roseobacter denitrificans reveals a mixotrophic rather than photosynthetic metabolism.</title>
        <authorList>
            <person name="Swingley W.D."/>
            <person name="Sadekar S."/>
            <person name="Mastrian S.D."/>
            <person name="Matthies H.J."/>
            <person name="Hao J."/>
            <person name="Ramos H."/>
            <person name="Acharya C.R."/>
            <person name="Conrad A.L."/>
            <person name="Taylor H.L."/>
            <person name="Dejesa L.C."/>
            <person name="Shah M.K."/>
            <person name="O'huallachain M.E."/>
            <person name="Lince M.T."/>
            <person name="Blankenship R.E."/>
            <person name="Beatty J.T."/>
            <person name="Touchman J.W."/>
        </authorList>
    </citation>
    <scope>NUCLEOTIDE SEQUENCE [LARGE SCALE GENOMIC DNA]</scope>
    <source>
        <strain evidence="2">ATCC 33942 / OCh 114</strain>
    </source>
</reference>